<dbReference type="Proteomes" id="UP000240080">
    <property type="component" value="Chromosome 22"/>
</dbReference>
<dbReference type="GeneTree" id="ENSGT00940000164938"/>
<evidence type="ECO:0000256" key="1">
    <source>
        <dbReference type="ARBA" id="ARBA00029462"/>
    </source>
</evidence>
<protein>
    <submittedName>
        <fullName evidence="4">GRB2 associated binding protein family member 4</fullName>
    </submittedName>
</protein>
<dbReference type="GO" id="GO:0005737">
    <property type="term" value="C:cytoplasm"/>
    <property type="evidence" value="ECO:0007669"/>
    <property type="project" value="TreeGrafter"/>
</dbReference>
<dbReference type="Pfam" id="PF00169">
    <property type="entry name" value="PH"/>
    <property type="match status" value="1"/>
</dbReference>
<reference evidence="4 5" key="1">
    <citation type="journal article" date="2012" name="Nature">
        <title>The bonobo genome compared with the chimpanzee and human genomes.</title>
        <authorList>
            <person name="Prufer K."/>
            <person name="Munch K."/>
            <person name="Hellmann I."/>
            <person name="Akagi K."/>
            <person name="Miller J.R."/>
            <person name="Walenz B."/>
            <person name="Koren S."/>
            <person name="Sutton G."/>
            <person name="Kodira C."/>
            <person name="Winer R."/>
            <person name="Knight J.R."/>
            <person name="Mullikin J.C."/>
            <person name="Meader S.J."/>
            <person name="Ponting C.P."/>
            <person name="Lunter G."/>
            <person name="Higashino S."/>
            <person name="Hobolth A."/>
            <person name="Dutheil J."/>
            <person name="Karakoc E."/>
            <person name="Alkan C."/>
            <person name="Sajjadian S."/>
            <person name="Catacchio C.R."/>
            <person name="Ventura M."/>
            <person name="Marques-Bonet T."/>
            <person name="Eichler E.E."/>
            <person name="Andre C."/>
            <person name="Atencia R."/>
            <person name="Mugisha L."/>
            <person name="Junhold J."/>
            <person name="Patterson N."/>
            <person name="Siebauer M."/>
            <person name="Good J.M."/>
            <person name="Fischer A."/>
            <person name="Ptak S.E."/>
            <person name="Lachmann M."/>
            <person name="Symer D.E."/>
            <person name="Mailund T."/>
            <person name="Schierup M.H."/>
            <person name="Andres A.M."/>
            <person name="Kelso J."/>
            <person name="Paabo S."/>
        </authorList>
    </citation>
    <scope>NUCLEOTIDE SEQUENCE [LARGE SCALE GENOMIC DNA]</scope>
</reference>
<evidence type="ECO:0000259" key="3">
    <source>
        <dbReference type="PROSITE" id="PS50003"/>
    </source>
</evidence>
<organism evidence="4 5">
    <name type="scientific">Pan paniscus</name>
    <name type="common">Pygmy chimpanzee</name>
    <name type="synonym">Bonobo</name>
    <dbReference type="NCBI Taxonomy" id="9597"/>
    <lineage>
        <taxon>Eukaryota</taxon>
        <taxon>Metazoa</taxon>
        <taxon>Chordata</taxon>
        <taxon>Craniata</taxon>
        <taxon>Vertebrata</taxon>
        <taxon>Euteleostomi</taxon>
        <taxon>Mammalia</taxon>
        <taxon>Eutheria</taxon>
        <taxon>Euarchontoglires</taxon>
        <taxon>Primates</taxon>
        <taxon>Haplorrhini</taxon>
        <taxon>Catarrhini</taxon>
        <taxon>Hominidae</taxon>
        <taxon>Pan</taxon>
    </lineage>
</organism>
<proteinExistence type="inferred from homology"/>
<feature type="region of interest" description="Disordered" evidence="2">
    <location>
        <begin position="417"/>
        <end position="441"/>
    </location>
</feature>
<evidence type="ECO:0000313" key="4">
    <source>
        <dbReference type="Ensembl" id="ENSPPAP00000005951.1"/>
    </source>
</evidence>
<keyword evidence="5" id="KW-1185">Reference proteome</keyword>
<dbReference type="GO" id="GO:0005068">
    <property type="term" value="F:transmembrane receptor protein tyrosine kinase adaptor activity"/>
    <property type="evidence" value="ECO:0007669"/>
    <property type="project" value="TreeGrafter"/>
</dbReference>
<comment type="similarity">
    <text evidence="1">Belongs to the GAB family.</text>
</comment>
<dbReference type="RefSeq" id="XP_034804862.3">
    <property type="nucleotide sequence ID" value="XM_034948971.3"/>
</dbReference>
<dbReference type="Gene3D" id="2.30.29.30">
    <property type="entry name" value="Pleckstrin-homology domain (PH domain)/Phosphotyrosine-binding domain (PTB)"/>
    <property type="match status" value="1"/>
</dbReference>
<sequence>MSLPSPSPSQELCPPDPAFAPLSSWPGSGPAGGSTRSGHVLYSGWLRKSPPEKKLRLFAWRKRWFILQRGQTSSDPDVLEYYKNDGSKKPLRTINLNLCEQLDVGVTLNFNKKEIQKGYMFDIKTSERTFYLVAETREDMNEWVQSICQICGFRQVEESTGFLGNISLASHGPCSSPAEPSRSHQHLPQEQEPTSEPLVSHCVPPTWPIPAPRGCLRSHQHASQRAEHARSASFSQGSEAPFIMRRNTAMQNLAQHSGYSVDGVSGHIHGFHSLSKPSQHNTEFRGSTHRIPWSLAFHGHTRGSLTGSEVDNEGVYPFKAPRSTLFQEFGGHLVNNSGVPATPLSVHQIPRTVTLDKNLYAMVVATPGPIASLPLPKASQAEACQWGSPQQRPLVSESSRWSVAAAIPRRNTLPAVDNSRCHQASSGKYTQHGGGNASRPAESMHEGVCSFLPGKTLVGLSDSIASEDSCVPMNPGSPTLPAVKQAGDDSQGVCIPVGSCLVRFDLLGYPLTELSMHQDLSQGHEVQLPPVNRSLKPNQKANPTPPNLRNNRVINELSFKPPVTEPWSGTSHTFDSSSSQHPISTQSITNTDSEDSGERYLFPNPASAFPVSGGTSSSAPPRSTGNIHYVALDFQPSKPSIGSVTSGKKVDYVQVDLEKTQALQKTMHEQMCLRQSSEPSRGAKL</sequence>
<dbReference type="PANTHER" id="PTHR45960">
    <property type="entry name" value="GRB2-ASSOCIATED-BINDING PROTEIN"/>
    <property type="match status" value="1"/>
</dbReference>
<evidence type="ECO:0000313" key="5">
    <source>
        <dbReference type="Proteomes" id="UP000240080"/>
    </source>
</evidence>
<dbReference type="SUPFAM" id="SSF50729">
    <property type="entry name" value="PH domain-like"/>
    <property type="match status" value="1"/>
</dbReference>
<feature type="domain" description="PH" evidence="3">
    <location>
        <begin position="39"/>
        <end position="152"/>
    </location>
</feature>
<dbReference type="CTD" id="128954"/>
<name>A0A2R8ZPM0_PANPA</name>
<dbReference type="InterPro" id="IPR001849">
    <property type="entry name" value="PH_domain"/>
</dbReference>
<reference evidence="4" key="2">
    <citation type="submission" date="2025-08" db="UniProtKB">
        <authorList>
            <consortium name="Ensembl"/>
        </authorList>
    </citation>
    <scope>IDENTIFICATION</scope>
</reference>
<accession>A0A2R8ZPM0</accession>
<feature type="region of interest" description="Disordered" evidence="2">
    <location>
        <begin position="1"/>
        <end position="33"/>
    </location>
</feature>
<feature type="compositionally biased region" description="Polar residues" evidence="2">
    <location>
        <begin position="535"/>
        <end position="553"/>
    </location>
</feature>
<dbReference type="InterPro" id="IPR046355">
    <property type="entry name" value="Gab1-4-like"/>
</dbReference>
<dbReference type="PROSITE" id="PS50003">
    <property type="entry name" value="PH_DOMAIN"/>
    <property type="match status" value="1"/>
</dbReference>
<dbReference type="AlphaFoldDB" id="A0A2R8ZPM0"/>
<evidence type="ECO:0000256" key="2">
    <source>
        <dbReference type="SAM" id="MobiDB-lite"/>
    </source>
</evidence>
<dbReference type="SMART" id="SM00233">
    <property type="entry name" value="PH"/>
    <property type="match status" value="1"/>
</dbReference>
<feature type="region of interest" description="Disordered" evidence="2">
    <location>
        <begin position="529"/>
        <end position="598"/>
    </location>
</feature>
<dbReference type="Bgee" id="ENSPPAG00000024002">
    <property type="expression patterns" value="Expressed in testis"/>
</dbReference>
<feature type="compositionally biased region" description="Low complexity" evidence="2">
    <location>
        <begin position="568"/>
        <end position="589"/>
    </location>
</feature>
<dbReference type="GeneID" id="100968366"/>
<dbReference type="PANTHER" id="PTHR45960:SF4">
    <property type="entry name" value="GRB2-ASSOCIATED-BINDING PROTEIN 4"/>
    <property type="match status" value="1"/>
</dbReference>
<dbReference type="OMA" id="PAECMHE"/>
<gene>
    <name evidence="4" type="primary">GAB4</name>
</gene>
<dbReference type="Ensembl" id="ENSPPAT00000026435.1">
    <property type="protein sequence ID" value="ENSPPAP00000005951.1"/>
    <property type="gene ID" value="ENSPPAG00000024002.1"/>
</dbReference>
<dbReference type="STRING" id="9597.ENSPPAP00000005951"/>
<feature type="region of interest" description="Disordered" evidence="2">
    <location>
        <begin position="173"/>
        <end position="235"/>
    </location>
</feature>
<reference evidence="4" key="3">
    <citation type="submission" date="2025-09" db="UniProtKB">
        <authorList>
            <consortium name="Ensembl"/>
        </authorList>
    </citation>
    <scope>IDENTIFICATION</scope>
</reference>
<dbReference type="InterPro" id="IPR011993">
    <property type="entry name" value="PH-like_dom_sf"/>
</dbReference>
<dbReference type="EMBL" id="AJFE02000028">
    <property type="status" value="NOT_ANNOTATED_CDS"/>
    <property type="molecule type" value="Genomic_DNA"/>
</dbReference>